<comment type="caution">
    <text evidence="1">The sequence shown here is derived from an EMBL/GenBank/DDBJ whole genome shotgun (WGS) entry which is preliminary data.</text>
</comment>
<evidence type="ECO:0000313" key="2">
    <source>
        <dbReference type="Proteomes" id="UP001249959"/>
    </source>
</evidence>
<sequence length="238" mass="26847">MPKEFPNSLAHFLHSIGFQSVGETLWLHAESKVRVKAMPGESQEGDICIWEDHWIISQLAIEKQLIARVKPLRSVFARDTRIVSIDASVARDFLDKEHVKGFLKGSRYFGCIVPPHRIFRGIESSYTFEGNPLLAVAVFGKSMTMKEPGFEGCISGELVEIATLSSIRLVGGLTKFLQAYKDLHPELHNVMTYVDKEWNTGKGFLAVGFEKVGETEPIRFGTTRVNKGNLKLRYVYEK</sequence>
<dbReference type="RefSeq" id="WP_315575253.1">
    <property type="nucleotide sequence ID" value="NZ_JARDXH010000002.1"/>
</dbReference>
<evidence type="ECO:0000313" key="1">
    <source>
        <dbReference type="EMBL" id="MDU0808387.1"/>
    </source>
</evidence>
<gene>
    <name evidence="1" type="ORF">PQG45_04990</name>
</gene>
<dbReference type="Proteomes" id="UP001249959">
    <property type="component" value="Unassembled WGS sequence"/>
</dbReference>
<dbReference type="EMBL" id="JAVNWW010000001">
    <property type="protein sequence ID" value="MDU0808387.1"/>
    <property type="molecule type" value="Genomic_DNA"/>
</dbReference>
<reference evidence="1 2" key="1">
    <citation type="submission" date="2023-09" db="EMBL/GenBank/DDBJ databases">
        <title>Aquirufa genomes.</title>
        <authorList>
            <person name="Pitt A."/>
        </authorList>
    </citation>
    <scope>NUCLEOTIDE SEQUENCE [LARGE SCALE GENOMIC DNA]</scope>
    <source>
        <strain evidence="1 2">LEOWEIH-7C</strain>
    </source>
</reference>
<accession>A0ABU3TR97</accession>
<organism evidence="1 2">
    <name type="scientific">Aquirufa regiilacus</name>
    <dbReference type="NCBI Taxonomy" id="3024868"/>
    <lineage>
        <taxon>Bacteria</taxon>
        <taxon>Pseudomonadati</taxon>
        <taxon>Bacteroidota</taxon>
        <taxon>Cytophagia</taxon>
        <taxon>Cytophagales</taxon>
        <taxon>Flectobacillaceae</taxon>
        <taxon>Aquirufa</taxon>
    </lineage>
</organism>
<proteinExistence type="predicted"/>
<keyword evidence="2" id="KW-1185">Reference proteome</keyword>
<evidence type="ECO:0008006" key="3">
    <source>
        <dbReference type="Google" id="ProtNLM"/>
    </source>
</evidence>
<name>A0ABU3TR97_9BACT</name>
<protein>
    <recommendedName>
        <fullName evidence="3">GNAT family N-acetyltransferase</fullName>
    </recommendedName>
</protein>